<proteinExistence type="predicted"/>
<feature type="region of interest" description="Disordered" evidence="1">
    <location>
        <begin position="253"/>
        <end position="279"/>
    </location>
</feature>
<comment type="caution">
    <text evidence="2">The sequence shown here is derived from an EMBL/GenBank/DDBJ whole genome shotgun (WGS) entry which is preliminary data.</text>
</comment>
<name>A0A2G3AGE8_CAPAN</name>
<keyword evidence="3" id="KW-1185">Reference proteome</keyword>
<reference evidence="2 3" key="1">
    <citation type="journal article" date="2014" name="Nat. Genet.">
        <title>Genome sequence of the hot pepper provides insights into the evolution of pungency in Capsicum species.</title>
        <authorList>
            <person name="Kim S."/>
            <person name="Park M."/>
            <person name="Yeom S.I."/>
            <person name="Kim Y.M."/>
            <person name="Lee J.M."/>
            <person name="Lee H.A."/>
            <person name="Seo E."/>
            <person name="Choi J."/>
            <person name="Cheong K."/>
            <person name="Kim K.T."/>
            <person name="Jung K."/>
            <person name="Lee G.W."/>
            <person name="Oh S.K."/>
            <person name="Bae C."/>
            <person name="Kim S.B."/>
            <person name="Lee H.Y."/>
            <person name="Kim S.Y."/>
            <person name="Kim M.S."/>
            <person name="Kang B.C."/>
            <person name="Jo Y.D."/>
            <person name="Yang H.B."/>
            <person name="Jeong H.J."/>
            <person name="Kang W.H."/>
            <person name="Kwon J.K."/>
            <person name="Shin C."/>
            <person name="Lim J.Y."/>
            <person name="Park J.H."/>
            <person name="Huh J.H."/>
            <person name="Kim J.S."/>
            <person name="Kim B.D."/>
            <person name="Cohen O."/>
            <person name="Paran I."/>
            <person name="Suh M.C."/>
            <person name="Lee S.B."/>
            <person name="Kim Y.K."/>
            <person name="Shin Y."/>
            <person name="Noh S.J."/>
            <person name="Park J."/>
            <person name="Seo Y.S."/>
            <person name="Kwon S.Y."/>
            <person name="Kim H.A."/>
            <person name="Park J.M."/>
            <person name="Kim H.J."/>
            <person name="Choi S.B."/>
            <person name="Bosland P.W."/>
            <person name="Reeves G."/>
            <person name="Jo S.H."/>
            <person name="Lee B.W."/>
            <person name="Cho H.T."/>
            <person name="Choi H.S."/>
            <person name="Lee M.S."/>
            <person name="Yu Y."/>
            <person name="Do Choi Y."/>
            <person name="Park B.S."/>
            <person name="van Deynze A."/>
            <person name="Ashrafi H."/>
            <person name="Hill T."/>
            <person name="Kim W.T."/>
            <person name="Pai H.S."/>
            <person name="Ahn H.K."/>
            <person name="Yeam I."/>
            <person name="Giovannoni J.J."/>
            <person name="Rose J.K."/>
            <person name="Sorensen I."/>
            <person name="Lee S.J."/>
            <person name="Kim R.W."/>
            <person name="Choi I.Y."/>
            <person name="Choi B.S."/>
            <person name="Lim J.S."/>
            <person name="Lee Y.H."/>
            <person name="Choi D."/>
        </authorList>
    </citation>
    <scope>NUCLEOTIDE SEQUENCE [LARGE SCALE GENOMIC DNA]</scope>
    <source>
        <strain evidence="3">cv. CM334</strain>
    </source>
</reference>
<evidence type="ECO:0000256" key="1">
    <source>
        <dbReference type="SAM" id="MobiDB-lite"/>
    </source>
</evidence>
<dbReference type="InterPro" id="IPR044628">
    <property type="entry name" value="EF-1-gamma_plant"/>
</dbReference>
<reference evidence="2 3" key="2">
    <citation type="journal article" date="2017" name="Genome Biol.">
        <title>New reference genome sequences of hot pepper reveal the massive evolution of plant disease-resistance genes by retroduplication.</title>
        <authorList>
            <person name="Kim S."/>
            <person name="Park J."/>
            <person name="Yeom S.I."/>
            <person name="Kim Y.M."/>
            <person name="Seo E."/>
            <person name="Kim K.T."/>
            <person name="Kim M.S."/>
            <person name="Lee J.M."/>
            <person name="Cheong K."/>
            <person name="Shin H.S."/>
            <person name="Kim S.B."/>
            <person name="Han K."/>
            <person name="Lee J."/>
            <person name="Park M."/>
            <person name="Lee H.A."/>
            <person name="Lee H.Y."/>
            <person name="Lee Y."/>
            <person name="Oh S."/>
            <person name="Lee J.H."/>
            <person name="Choi E."/>
            <person name="Choi E."/>
            <person name="Lee S.E."/>
            <person name="Jeon J."/>
            <person name="Kim H."/>
            <person name="Choi G."/>
            <person name="Song H."/>
            <person name="Lee J."/>
            <person name="Lee S.C."/>
            <person name="Kwon J.K."/>
            <person name="Lee H.Y."/>
            <person name="Koo N."/>
            <person name="Hong Y."/>
            <person name="Kim R.W."/>
            <person name="Kang W.H."/>
            <person name="Huh J.H."/>
            <person name="Kang B.C."/>
            <person name="Yang T.J."/>
            <person name="Lee Y.H."/>
            <person name="Bennetzen J.L."/>
            <person name="Choi D."/>
        </authorList>
    </citation>
    <scope>NUCLEOTIDE SEQUENCE [LARGE SCALE GENOMIC DNA]</scope>
    <source>
        <strain evidence="3">cv. CM334</strain>
    </source>
</reference>
<dbReference type="GO" id="GO:0004364">
    <property type="term" value="F:glutathione transferase activity"/>
    <property type="evidence" value="ECO:0007669"/>
    <property type="project" value="InterPro"/>
</dbReference>
<dbReference type="AlphaFoldDB" id="A0A2G3AGE8"/>
<dbReference type="Gramene" id="PHT93316">
    <property type="protein sequence ID" value="PHT93316"/>
    <property type="gene ID" value="T459_01198"/>
</dbReference>
<protein>
    <submittedName>
        <fullName evidence="2">Uncharacterized protein</fullName>
    </submittedName>
</protein>
<sequence length="279" mass="31308">MMKIEEEEEIQDMIREEEASLVGTNKFRQERSDPSSNKLGDNFILGVTESNGSEVFEIPVEGGDTIFDGIRFIDPGTILNFKGIDFVSPSPIEDTGVKEFYLDLRFKELDSLCEGGIGLERVSDNVYEIKVGIPHRLHSERLVHRRGLIVDIRQEREMIRINSGEVLHSKNNNKNAAKAFIAAEYMCKVKLAKDFQMGASNKTPEFLEMTPIEKAKQATSVTVVLEKKREDILCLSNLDIVTERSDGGPKIFGQGSTGQAPTGHRLWSSNKPVRYERGS</sequence>
<organism evidence="2 3">
    <name type="scientific">Capsicum annuum</name>
    <name type="common">Capsicum pepper</name>
    <dbReference type="NCBI Taxonomy" id="4072"/>
    <lineage>
        <taxon>Eukaryota</taxon>
        <taxon>Viridiplantae</taxon>
        <taxon>Streptophyta</taxon>
        <taxon>Embryophyta</taxon>
        <taxon>Tracheophyta</taxon>
        <taxon>Spermatophyta</taxon>
        <taxon>Magnoliopsida</taxon>
        <taxon>eudicotyledons</taxon>
        <taxon>Gunneridae</taxon>
        <taxon>Pentapetalae</taxon>
        <taxon>asterids</taxon>
        <taxon>lamiids</taxon>
        <taxon>Solanales</taxon>
        <taxon>Solanaceae</taxon>
        <taxon>Solanoideae</taxon>
        <taxon>Capsiceae</taxon>
        <taxon>Capsicum</taxon>
    </lineage>
</organism>
<dbReference type="Proteomes" id="UP000222542">
    <property type="component" value="Unassembled WGS sequence"/>
</dbReference>
<dbReference type="STRING" id="4072.A0A2G3AGE8"/>
<dbReference type="EMBL" id="AYRZ02000001">
    <property type="protein sequence ID" value="PHT93316.1"/>
    <property type="molecule type" value="Genomic_DNA"/>
</dbReference>
<gene>
    <name evidence="2" type="ORF">T459_01198</name>
</gene>
<evidence type="ECO:0000313" key="3">
    <source>
        <dbReference type="Proteomes" id="UP000222542"/>
    </source>
</evidence>
<accession>A0A2G3AGE8</accession>
<dbReference type="PANTHER" id="PTHR44372">
    <property type="entry name" value="ELONGATION FACTOR 1-GAMMA 1-RELATED"/>
    <property type="match status" value="1"/>
</dbReference>
<dbReference type="PANTHER" id="PTHR44372:SF1">
    <property type="entry name" value="ELONGATION FACTOR 1-GAMMA 3"/>
    <property type="match status" value="1"/>
</dbReference>
<evidence type="ECO:0000313" key="2">
    <source>
        <dbReference type="EMBL" id="PHT93316.1"/>
    </source>
</evidence>